<name>A0A383DQ79_9ZZZZ</name>
<organism evidence="1">
    <name type="scientific">marine metagenome</name>
    <dbReference type="NCBI Taxonomy" id="408172"/>
    <lineage>
        <taxon>unclassified sequences</taxon>
        <taxon>metagenomes</taxon>
        <taxon>ecological metagenomes</taxon>
    </lineage>
</organism>
<reference evidence="1" key="1">
    <citation type="submission" date="2018-05" db="EMBL/GenBank/DDBJ databases">
        <authorList>
            <person name="Lanie J.A."/>
            <person name="Ng W.-L."/>
            <person name="Kazmierczak K.M."/>
            <person name="Andrzejewski T.M."/>
            <person name="Davidsen T.M."/>
            <person name="Wayne K.J."/>
            <person name="Tettelin H."/>
            <person name="Glass J.I."/>
            <person name="Rusch D."/>
            <person name="Podicherti R."/>
            <person name="Tsui H.-C.T."/>
            <person name="Winkler M.E."/>
        </authorList>
    </citation>
    <scope>NUCLEOTIDE SEQUENCE</scope>
</reference>
<dbReference type="AlphaFoldDB" id="A0A383DQ79"/>
<gene>
    <name evidence="1" type="ORF">METZ01_LOCUS499510</name>
</gene>
<sequence>MIAGSIVHRFPACIRNKLPSYNMEHVAARLFPSFEKKDDPLKGVLLQQSALRPHQGMNLQKKS</sequence>
<accession>A0A383DQ79</accession>
<protein>
    <submittedName>
        <fullName evidence="1">Uncharacterized protein</fullName>
    </submittedName>
</protein>
<proteinExistence type="predicted"/>
<evidence type="ECO:0000313" key="1">
    <source>
        <dbReference type="EMBL" id="SVE46656.1"/>
    </source>
</evidence>
<dbReference type="EMBL" id="UINC01219264">
    <property type="protein sequence ID" value="SVE46656.1"/>
    <property type="molecule type" value="Genomic_DNA"/>
</dbReference>